<dbReference type="InterPro" id="IPR016035">
    <property type="entry name" value="Acyl_Trfase/lysoPLipase"/>
</dbReference>
<feature type="active site" description="Proton acceptor" evidence="4">
    <location>
        <position position="501"/>
    </location>
</feature>
<dbReference type="Gene3D" id="3.40.1090.10">
    <property type="entry name" value="Cytosolic phospholipase A2 catalytic domain"/>
    <property type="match status" value="1"/>
</dbReference>
<dbReference type="OrthoDB" id="630895at2759"/>
<evidence type="ECO:0000259" key="5">
    <source>
        <dbReference type="PROSITE" id="PS51635"/>
    </source>
</evidence>
<evidence type="ECO:0000256" key="3">
    <source>
        <dbReference type="ARBA" id="ARBA00023098"/>
    </source>
</evidence>
<protein>
    <recommendedName>
        <fullName evidence="5">PNPLA domain-containing protein</fullName>
    </recommendedName>
</protein>
<dbReference type="GO" id="GO:0016020">
    <property type="term" value="C:membrane"/>
    <property type="evidence" value="ECO:0007669"/>
    <property type="project" value="TreeGrafter"/>
</dbReference>
<dbReference type="SUPFAM" id="SSF52151">
    <property type="entry name" value="FabD/lysophospholipase-like"/>
    <property type="match status" value="1"/>
</dbReference>
<evidence type="ECO:0000256" key="2">
    <source>
        <dbReference type="ARBA" id="ARBA00022963"/>
    </source>
</evidence>
<evidence type="ECO:0000256" key="1">
    <source>
        <dbReference type="ARBA" id="ARBA00022801"/>
    </source>
</evidence>
<dbReference type="PANTHER" id="PTHR24185:SF1">
    <property type="entry name" value="CALCIUM-INDEPENDENT PHOSPHOLIPASE A2-GAMMA"/>
    <property type="match status" value="1"/>
</dbReference>
<feature type="short sequence motif" description="DGA/G" evidence="4">
    <location>
        <begin position="501"/>
        <end position="503"/>
    </location>
</feature>
<keyword evidence="1 4" id="KW-0378">Hydrolase</keyword>
<sequence>MVLSKHARHYRRGISLTRRVADTLTTSPTNGTDNLRKILTKSKSTMQNMQNQSKLFGQFKAHLGKFEYNKQLQLVVNKYWTNIVQKITYPGLESIRTFSGDDSINNKKIQIDQDDKIELDKNVQNSSKIDQENKTTIAIQSSSSNKNVLNDATTTITTSAPNSTLSNQMYQNTRDSIMALPQVFNDLIIKLTDNGNKESSSTTNTVPKWKTNIINQINDENNINKNISENSIVSRTKHVLNSIVTAESLSSKAKRIEDFLSHIDQYPEARHHAIKEGAIRIFLKARQKTNNKEIQAGIREGLAVLGYIEPVSRRGIRILSIDGGGMRGLLVLEMLKKLEELTGQKVHEMFDYMCGVSTGAILSATFGGHKKKSLNEISEVYKELSTKIFTQGALKGTSNLVWSHAYYDTALLEELLQEHLGDKDLIKTLRDPNSPKFSAIASIFDHVHTMAYIFRNYTLPASVESQYMGSHRHKLWEAVRASAAAPTYFEEFKHGNFVLSDGGIMVNNPCAVAIHEAKLLWPNTPIQCVVSFGTGRIPPNIYDPNRPSSNETLSSTSWKDKFSKILASATDTEGVHIMLNDLLPDHVYYRFNPYISEMITMEEKRAEKLAQLEQDARMYIRKNEDKFIQAAIALNQNKRLSQKILDWIEEKRHLHGFN</sequence>
<accession>A0A834Y3T8</accession>
<dbReference type="AlphaFoldDB" id="A0A834Y3T8"/>
<name>A0A834Y3T8_APHGI</name>
<dbReference type="PROSITE" id="PS51635">
    <property type="entry name" value="PNPLA"/>
    <property type="match status" value="1"/>
</dbReference>
<dbReference type="Pfam" id="PF01734">
    <property type="entry name" value="Patatin"/>
    <property type="match status" value="1"/>
</dbReference>
<feature type="short sequence motif" description="GXSXG" evidence="4">
    <location>
        <begin position="355"/>
        <end position="359"/>
    </location>
</feature>
<feature type="domain" description="PNPLA" evidence="5">
    <location>
        <begin position="319"/>
        <end position="514"/>
    </location>
</feature>
<proteinExistence type="predicted"/>
<gene>
    <name evidence="6" type="ORF">HCN44_002285</name>
</gene>
<dbReference type="GO" id="GO:0047499">
    <property type="term" value="F:calcium-independent phospholipase A2 activity"/>
    <property type="evidence" value="ECO:0007669"/>
    <property type="project" value="TreeGrafter"/>
</dbReference>
<organism evidence="6 7">
    <name type="scientific">Aphidius gifuensis</name>
    <name type="common">Parasitoid wasp</name>
    <dbReference type="NCBI Taxonomy" id="684658"/>
    <lineage>
        <taxon>Eukaryota</taxon>
        <taxon>Metazoa</taxon>
        <taxon>Ecdysozoa</taxon>
        <taxon>Arthropoda</taxon>
        <taxon>Hexapoda</taxon>
        <taxon>Insecta</taxon>
        <taxon>Pterygota</taxon>
        <taxon>Neoptera</taxon>
        <taxon>Endopterygota</taxon>
        <taxon>Hymenoptera</taxon>
        <taxon>Apocrita</taxon>
        <taxon>Ichneumonoidea</taxon>
        <taxon>Braconidae</taxon>
        <taxon>Aphidiinae</taxon>
        <taxon>Aphidius</taxon>
    </lineage>
</organism>
<dbReference type="PANTHER" id="PTHR24185">
    <property type="entry name" value="CALCIUM-INDEPENDENT PHOSPHOLIPASE A2-GAMMA"/>
    <property type="match status" value="1"/>
</dbReference>
<comment type="caution">
    <text evidence="6">The sequence shown here is derived from an EMBL/GenBank/DDBJ whole genome shotgun (WGS) entry which is preliminary data.</text>
</comment>
<dbReference type="GO" id="GO:0016042">
    <property type="term" value="P:lipid catabolic process"/>
    <property type="evidence" value="ECO:0007669"/>
    <property type="project" value="UniProtKB-UniRule"/>
</dbReference>
<dbReference type="InterPro" id="IPR002641">
    <property type="entry name" value="PNPLA_dom"/>
</dbReference>
<keyword evidence="7" id="KW-1185">Reference proteome</keyword>
<evidence type="ECO:0000256" key="4">
    <source>
        <dbReference type="PROSITE-ProRule" id="PRU01161"/>
    </source>
</evidence>
<dbReference type="GO" id="GO:0019369">
    <property type="term" value="P:arachidonate metabolic process"/>
    <property type="evidence" value="ECO:0007669"/>
    <property type="project" value="TreeGrafter"/>
</dbReference>
<dbReference type="CDD" id="cd07211">
    <property type="entry name" value="Pat_PNPLA8"/>
    <property type="match status" value="1"/>
</dbReference>
<evidence type="ECO:0000313" key="7">
    <source>
        <dbReference type="Proteomes" id="UP000639338"/>
    </source>
</evidence>
<dbReference type="EMBL" id="JACMRX010000001">
    <property type="protein sequence ID" value="KAF7996639.1"/>
    <property type="molecule type" value="Genomic_DNA"/>
</dbReference>
<dbReference type="InterPro" id="IPR045217">
    <property type="entry name" value="PNPLA8-like"/>
</dbReference>
<reference evidence="6 7" key="1">
    <citation type="submission" date="2020-08" db="EMBL/GenBank/DDBJ databases">
        <title>Aphidius gifuensis genome sequencing and assembly.</title>
        <authorList>
            <person name="Du Z."/>
        </authorList>
    </citation>
    <scope>NUCLEOTIDE SEQUENCE [LARGE SCALE GENOMIC DNA]</scope>
    <source>
        <strain evidence="6">YNYX2018</strain>
        <tissue evidence="6">Adults</tissue>
    </source>
</reference>
<keyword evidence="3 4" id="KW-0443">Lipid metabolism</keyword>
<feature type="short sequence motif" description="GXGXXG" evidence="4">
    <location>
        <begin position="323"/>
        <end position="328"/>
    </location>
</feature>
<keyword evidence="2 4" id="KW-0442">Lipid degradation</keyword>
<feature type="active site" description="Nucleophile" evidence="4">
    <location>
        <position position="357"/>
    </location>
</feature>
<dbReference type="Proteomes" id="UP000639338">
    <property type="component" value="Unassembled WGS sequence"/>
</dbReference>
<evidence type="ECO:0000313" key="6">
    <source>
        <dbReference type="EMBL" id="KAF7996639.1"/>
    </source>
</evidence>